<dbReference type="InterPro" id="IPR010130">
    <property type="entry name" value="T1SS_OMP_TolC"/>
</dbReference>
<evidence type="ECO:0008006" key="13">
    <source>
        <dbReference type="Google" id="ProtNLM"/>
    </source>
</evidence>
<evidence type="ECO:0000256" key="5">
    <source>
        <dbReference type="ARBA" id="ARBA00022692"/>
    </source>
</evidence>
<dbReference type="NCBIfam" id="TIGR01844">
    <property type="entry name" value="type_I_sec_TolC"/>
    <property type="match status" value="1"/>
</dbReference>
<protein>
    <recommendedName>
        <fullName evidence="13">Type I secretion outer membrane protein, TolC family</fullName>
    </recommendedName>
</protein>
<dbReference type="RefSeq" id="WP_116348100.1">
    <property type="nucleotide sequence ID" value="NZ_NFZW01000015.1"/>
</dbReference>
<dbReference type="Pfam" id="PF02321">
    <property type="entry name" value="OEP"/>
    <property type="match status" value="2"/>
</dbReference>
<comment type="similarity">
    <text evidence="2">Belongs to the outer membrane factor (OMF) (TC 1.B.17) family.</text>
</comment>
<evidence type="ECO:0000256" key="9">
    <source>
        <dbReference type="SAM" id="MobiDB-lite"/>
    </source>
</evidence>
<keyword evidence="6" id="KW-0472">Membrane</keyword>
<name>A0A3E0WNP0_9GAMM</name>
<dbReference type="InterPro" id="IPR051906">
    <property type="entry name" value="TolC-like"/>
</dbReference>
<dbReference type="GO" id="GO:1990281">
    <property type="term" value="C:efflux pump complex"/>
    <property type="evidence" value="ECO:0007669"/>
    <property type="project" value="TreeGrafter"/>
</dbReference>
<keyword evidence="7" id="KW-0998">Cell outer membrane</keyword>
<evidence type="ECO:0000256" key="10">
    <source>
        <dbReference type="SAM" id="SignalP"/>
    </source>
</evidence>
<keyword evidence="12" id="KW-1185">Reference proteome</keyword>
<dbReference type="GO" id="GO:0015562">
    <property type="term" value="F:efflux transmembrane transporter activity"/>
    <property type="evidence" value="ECO:0007669"/>
    <property type="project" value="InterPro"/>
</dbReference>
<evidence type="ECO:0000256" key="2">
    <source>
        <dbReference type="ARBA" id="ARBA00007613"/>
    </source>
</evidence>
<dbReference type="SUPFAM" id="SSF56954">
    <property type="entry name" value="Outer membrane efflux proteins (OEP)"/>
    <property type="match status" value="1"/>
</dbReference>
<evidence type="ECO:0000256" key="4">
    <source>
        <dbReference type="ARBA" id="ARBA00022452"/>
    </source>
</evidence>
<dbReference type="GO" id="GO:0015288">
    <property type="term" value="F:porin activity"/>
    <property type="evidence" value="ECO:0007669"/>
    <property type="project" value="TreeGrafter"/>
</dbReference>
<dbReference type="Proteomes" id="UP000256763">
    <property type="component" value="Unassembled WGS sequence"/>
</dbReference>
<keyword evidence="4" id="KW-1134">Transmembrane beta strand</keyword>
<dbReference type="AlphaFoldDB" id="A0A3E0WNP0"/>
<keyword evidence="3" id="KW-0813">Transport</keyword>
<dbReference type="PANTHER" id="PTHR30026">
    <property type="entry name" value="OUTER MEMBRANE PROTEIN TOLC"/>
    <property type="match status" value="1"/>
</dbReference>
<sequence length="473" mass="51639">MNADAGVSKRGTIIGVTIKCCFSLAVALALLVGSPAQAQRADLLTLYRLAEERDPQLAAAREQRRAQQEQVPLARSNLLPQISASANANRVWEDTQFGDSPPPQEPGAAPMMGEGDASYNTANIGISVNQVLFRQEAFIALRQARIVDDLADAEFLSVNQQLALRVADAYFAVLEAEDAVRSFEAELETVEHELQRAERRYELGVGAITEVNDARARYAATRASLLQARSQVRLAGETLRRTVNAPVSAVFRLPEGFEPERPQPDAPSAWAELAERQSVEVRLSELSLDVAQAGVDVARSERYPRLDLVANLQRDYQGENPMAGGGSMETDRASIGIQLSVPLYTGGGISAGARQALAERETAFHQLLDARRNAALQAESAFIALESSLEQIGALVEALQAARLSEDSTERGLELGQRTTLDLLNVQRERFQVERDLAAARYEYLLAYIELYTAVGRPVEETLAQVNALLARE</sequence>
<comment type="caution">
    <text evidence="11">The sequence shown here is derived from an EMBL/GenBank/DDBJ whole genome shotgun (WGS) entry which is preliminary data.</text>
</comment>
<dbReference type="EMBL" id="NFZW01000015">
    <property type="protein sequence ID" value="RFA34590.1"/>
    <property type="molecule type" value="Genomic_DNA"/>
</dbReference>
<proteinExistence type="inferred from homology"/>
<organism evidence="11 12">
    <name type="scientific">Alkalilimnicola ehrlichii</name>
    <dbReference type="NCBI Taxonomy" id="351052"/>
    <lineage>
        <taxon>Bacteria</taxon>
        <taxon>Pseudomonadati</taxon>
        <taxon>Pseudomonadota</taxon>
        <taxon>Gammaproteobacteria</taxon>
        <taxon>Chromatiales</taxon>
        <taxon>Ectothiorhodospiraceae</taxon>
        <taxon>Alkalilimnicola</taxon>
    </lineage>
</organism>
<dbReference type="PANTHER" id="PTHR30026:SF20">
    <property type="entry name" value="OUTER MEMBRANE PROTEIN TOLC"/>
    <property type="match status" value="1"/>
</dbReference>
<dbReference type="InterPro" id="IPR003423">
    <property type="entry name" value="OMP_efflux"/>
</dbReference>
<keyword evidence="8" id="KW-0175">Coiled coil</keyword>
<evidence type="ECO:0000256" key="6">
    <source>
        <dbReference type="ARBA" id="ARBA00023136"/>
    </source>
</evidence>
<evidence type="ECO:0000256" key="7">
    <source>
        <dbReference type="ARBA" id="ARBA00023237"/>
    </source>
</evidence>
<accession>A0A3E0WNP0</accession>
<reference evidence="12" key="1">
    <citation type="submission" date="2017-05" db="EMBL/GenBank/DDBJ databases">
        <authorList>
            <person name="Sharma S."/>
            <person name="Sidhu C."/>
            <person name="Pinnaka A.K."/>
        </authorList>
    </citation>
    <scope>NUCLEOTIDE SEQUENCE [LARGE SCALE GENOMIC DNA]</scope>
    <source>
        <strain evidence="12">AK93</strain>
    </source>
</reference>
<evidence type="ECO:0000256" key="1">
    <source>
        <dbReference type="ARBA" id="ARBA00004442"/>
    </source>
</evidence>
<gene>
    <name evidence="11" type="ORF">CAL65_14585</name>
</gene>
<feature type="region of interest" description="Disordered" evidence="9">
    <location>
        <begin position="93"/>
        <end position="116"/>
    </location>
</feature>
<feature type="chain" id="PRO_5017731295" description="Type I secretion outer membrane protein, TolC family" evidence="10">
    <location>
        <begin position="39"/>
        <end position="473"/>
    </location>
</feature>
<comment type="subcellular location">
    <subcellularLocation>
        <location evidence="1">Cell outer membrane</location>
    </subcellularLocation>
</comment>
<dbReference type="GO" id="GO:0009279">
    <property type="term" value="C:cell outer membrane"/>
    <property type="evidence" value="ECO:0007669"/>
    <property type="project" value="UniProtKB-SubCell"/>
</dbReference>
<keyword evidence="10" id="KW-0732">Signal</keyword>
<evidence type="ECO:0000256" key="8">
    <source>
        <dbReference type="SAM" id="Coils"/>
    </source>
</evidence>
<evidence type="ECO:0000313" key="12">
    <source>
        <dbReference type="Proteomes" id="UP000256763"/>
    </source>
</evidence>
<feature type="signal peptide" evidence="10">
    <location>
        <begin position="1"/>
        <end position="38"/>
    </location>
</feature>
<dbReference type="Gene3D" id="1.20.1600.10">
    <property type="entry name" value="Outer membrane efflux proteins (OEP)"/>
    <property type="match status" value="1"/>
</dbReference>
<feature type="coiled-coil region" evidence="8">
    <location>
        <begin position="173"/>
        <end position="200"/>
    </location>
</feature>
<evidence type="ECO:0000313" key="11">
    <source>
        <dbReference type="EMBL" id="RFA34590.1"/>
    </source>
</evidence>
<keyword evidence="5" id="KW-0812">Transmembrane</keyword>
<evidence type="ECO:0000256" key="3">
    <source>
        <dbReference type="ARBA" id="ARBA00022448"/>
    </source>
</evidence>